<feature type="transmembrane region" description="Helical" evidence="2">
    <location>
        <begin position="82"/>
        <end position="98"/>
    </location>
</feature>
<evidence type="ECO:0000313" key="3">
    <source>
        <dbReference type="EMBL" id="RMB56992.1"/>
    </source>
</evidence>
<feature type="transmembrane region" description="Helical" evidence="2">
    <location>
        <begin position="171"/>
        <end position="195"/>
    </location>
</feature>
<dbReference type="Pfam" id="PF09605">
    <property type="entry name" value="Trep_Strep"/>
    <property type="match status" value="1"/>
</dbReference>
<keyword evidence="2" id="KW-1133">Transmembrane helix</keyword>
<evidence type="ECO:0000256" key="2">
    <source>
        <dbReference type="SAM" id="Phobius"/>
    </source>
</evidence>
<comment type="caution">
    <text evidence="3">The sequence shown here is derived from an EMBL/GenBank/DDBJ whole genome shotgun (WGS) entry which is preliminary data.</text>
</comment>
<dbReference type="RefSeq" id="WP_121911368.1">
    <property type="nucleotide sequence ID" value="NZ_CP068292.1"/>
</dbReference>
<gene>
    <name evidence="3" type="ORF">D9543_10085</name>
</gene>
<dbReference type="InterPro" id="IPR011733">
    <property type="entry name" value="CHP02185_IM"/>
</dbReference>
<protein>
    <submittedName>
        <fullName evidence="3">Trep_Strep domain-containing protein</fullName>
    </submittedName>
</protein>
<feature type="transmembrane region" description="Helical" evidence="2">
    <location>
        <begin position="58"/>
        <end position="75"/>
    </location>
</feature>
<name>A0A3M0GQX8_9CORY</name>
<evidence type="ECO:0000313" key="4">
    <source>
        <dbReference type="Proteomes" id="UP000270649"/>
    </source>
</evidence>
<reference evidence="3 4" key="1">
    <citation type="submission" date="2018-10" db="EMBL/GenBank/DDBJ databases">
        <title>Corynebacterium macginleyi genome sequencing and assembly of the type strain and two clinical samples.</title>
        <authorList>
            <person name="Bernier A.-M."/>
            <person name="Bernard K."/>
        </authorList>
    </citation>
    <scope>NUCLEOTIDE SEQUENCE [LARGE SCALE GENOMIC DNA]</scope>
    <source>
        <strain evidence="3 4">NML 120205</strain>
    </source>
</reference>
<keyword evidence="2" id="KW-0812">Transmembrane</keyword>
<feature type="transmembrane region" description="Helical" evidence="2">
    <location>
        <begin position="133"/>
        <end position="151"/>
    </location>
</feature>
<dbReference type="OrthoDB" id="9781459at2"/>
<dbReference type="AlphaFoldDB" id="A0A3M0GQX8"/>
<feature type="region of interest" description="Disordered" evidence="1">
    <location>
        <begin position="1"/>
        <end position="20"/>
    </location>
</feature>
<dbReference type="Proteomes" id="UP000270649">
    <property type="component" value="Unassembled WGS sequence"/>
</dbReference>
<sequence>MPQKSSTPQPTQNGSSPHGPTARLNTRDLINAGIFAALYFVITFVTGMIGFAGPQFMFIGWFIAVIANAIVLALYAARTPKMGAFTIVGGINGLVFMLTGHYYWTFLGGIILGFIADLIITKSRLGITKSFPIAYGVFCTWVALPFVPLILDTESYYADIANQMGKEYADAMSNIFQPWTVGVLAIGALIVGFIGGKVGIRVSRRHFEGAGLL</sequence>
<feature type="transmembrane region" description="Helical" evidence="2">
    <location>
        <begin position="29"/>
        <end position="52"/>
    </location>
</feature>
<keyword evidence="2" id="KW-0472">Membrane</keyword>
<feature type="compositionally biased region" description="Polar residues" evidence="1">
    <location>
        <begin position="1"/>
        <end position="18"/>
    </location>
</feature>
<dbReference type="EMBL" id="REGC01000017">
    <property type="protein sequence ID" value="RMB56992.1"/>
    <property type="molecule type" value="Genomic_DNA"/>
</dbReference>
<evidence type="ECO:0000256" key="1">
    <source>
        <dbReference type="SAM" id="MobiDB-lite"/>
    </source>
</evidence>
<dbReference type="GeneID" id="92745765"/>
<accession>A0A3M0GQX8</accession>
<organism evidence="3 4">
    <name type="scientific">Corynebacterium macginleyi</name>
    <dbReference type="NCBI Taxonomy" id="38290"/>
    <lineage>
        <taxon>Bacteria</taxon>
        <taxon>Bacillati</taxon>
        <taxon>Actinomycetota</taxon>
        <taxon>Actinomycetes</taxon>
        <taxon>Mycobacteriales</taxon>
        <taxon>Corynebacteriaceae</taxon>
        <taxon>Corynebacterium</taxon>
    </lineage>
</organism>
<feature type="transmembrane region" description="Helical" evidence="2">
    <location>
        <begin position="104"/>
        <end position="121"/>
    </location>
</feature>
<dbReference type="NCBIfam" id="TIGR02185">
    <property type="entry name" value="Trep_Strep"/>
    <property type="match status" value="1"/>
</dbReference>
<proteinExistence type="predicted"/>